<evidence type="ECO:0000313" key="7">
    <source>
        <dbReference type="EMBL" id="MSS56226.1"/>
    </source>
</evidence>
<dbReference type="EMBL" id="VUMR01000018">
    <property type="protein sequence ID" value="MSS56226.1"/>
    <property type="molecule type" value="Genomic_DNA"/>
</dbReference>
<dbReference type="InterPro" id="IPR004603">
    <property type="entry name" value="DNA_mismatch_endonuc_vsr"/>
</dbReference>
<evidence type="ECO:0000256" key="3">
    <source>
        <dbReference type="ARBA" id="ARBA00022763"/>
    </source>
</evidence>
<evidence type="ECO:0000256" key="1">
    <source>
        <dbReference type="ARBA" id="ARBA00022722"/>
    </source>
</evidence>
<keyword evidence="1 6" id="KW-0540">Nuclease</keyword>
<keyword evidence="2 6" id="KW-0255">Endonuclease</keyword>
<dbReference type="CDD" id="cd00221">
    <property type="entry name" value="Vsr"/>
    <property type="match status" value="1"/>
</dbReference>
<evidence type="ECO:0000256" key="4">
    <source>
        <dbReference type="ARBA" id="ARBA00022801"/>
    </source>
</evidence>
<dbReference type="GO" id="GO:0006298">
    <property type="term" value="P:mismatch repair"/>
    <property type="evidence" value="ECO:0007669"/>
    <property type="project" value="UniProtKB-UniRule"/>
</dbReference>
<dbReference type="InterPro" id="IPR011335">
    <property type="entry name" value="Restrct_endonuc-II-like"/>
</dbReference>
<reference evidence="7 8" key="1">
    <citation type="submission" date="2019-08" db="EMBL/GenBank/DDBJ databases">
        <title>In-depth cultivation of the pig gut microbiome towards novel bacterial diversity and tailored functional studies.</title>
        <authorList>
            <person name="Wylensek D."/>
            <person name="Hitch T.C.A."/>
            <person name="Clavel T."/>
        </authorList>
    </citation>
    <scope>NUCLEOTIDE SEQUENCE [LARGE SCALE GENOMIC DNA]</scope>
    <source>
        <strain evidence="7 8">LKV-472-APC-3</strain>
    </source>
</reference>
<dbReference type="Pfam" id="PF03852">
    <property type="entry name" value="Vsr"/>
    <property type="match status" value="1"/>
</dbReference>
<dbReference type="EC" id="3.1.-.-" evidence="6"/>
<keyword evidence="8" id="KW-1185">Reference proteome</keyword>
<dbReference type="Proteomes" id="UP000434241">
    <property type="component" value="Unassembled WGS sequence"/>
</dbReference>
<proteinExistence type="inferred from homology"/>
<comment type="function">
    <text evidence="6">May nick specific sequences that contain T:G mispairs resulting from m5C-deamination.</text>
</comment>
<accession>A0A6N7V315</accession>
<dbReference type="NCBIfam" id="TIGR00632">
    <property type="entry name" value="vsr"/>
    <property type="match status" value="1"/>
</dbReference>
<dbReference type="GO" id="GO:0004519">
    <property type="term" value="F:endonuclease activity"/>
    <property type="evidence" value="ECO:0007669"/>
    <property type="project" value="UniProtKB-KW"/>
</dbReference>
<evidence type="ECO:0000256" key="5">
    <source>
        <dbReference type="ARBA" id="ARBA00023204"/>
    </source>
</evidence>
<comment type="similarity">
    <text evidence="6">Belongs to the vsr family.</text>
</comment>
<keyword evidence="4 6" id="KW-0378">Hydrolase</keyword>
<organism evidence="7 8">
    <name type="scientific">Holdemanella porci</name>
    <dbReference type="NCBI Taxonomy" id="2652276"/>
    <lineage>
        <taxon>Bacteria</taxon>
        <taxon>Bacillati</taxon>
        <taxon>Bacillota</taxon>
        <taxon>Erysipelotrichia</taxon>
        <taxon>Erysipelotrichales</taxon>
        <taxon>Erysipelotrichaceae</taxon>
        <taxon>Holdemanella</taxon>
    </lineage>
</organism>
<sequence>MDTVSKKQRHINMSHIKGKNTSLELKVRKRLYHDGYRYRVNVPNLPGKPDIVLSKYNTVIFINGCFWHRHNCKLTTTPKTRTEYWNKKFERNIQNDLINHEKLRNLGWHVIVLWECEIKESFEPLIESVENELNQYYLNDHL</sequence>
<evidence type="ECO:0000313" key="8">
    <source>
        <dbReference type="Proteomes" id="UP000434241"/>
    </source>
</evidence>
<name>A0A6N7V315_9FIRM</name>
<dbReference type="SUPFAM" id="SSF52980">
    <property type="entry name" value="Restriction endonuclease-like"/>
    <property type="match status" value="1"/>
</dbReference>
<comment type="caution">
    <text evidence="7">The sequence shown here is derived from an EMBL/GenBank/DDBJ whole genome shotgun (WGS) entry which is preliminary data.</text>
</comment>
<dbReference type="PIRSF" id="PIRSF018267">
    <property type="entry name" value="VSR_endonuc"/>
    <property type="match status" value="1"/>
</dbReference>
<dbReference type="Gene3D" id="3.40.960.10">
    <property type="entry name" value="VSR Endonuclease"/>
    <property type="match status" value="1"/>
</dbReference>
<keyword evidence="5 6" id="KW-0234">DNA repair</keyword>
<dbReference type="GO" id="GO:0016787">
    <property type="term" value="F:hydrolase activity"/>
    <property type="evidence" value="ECO:0007669"/>
    <property type="project" value="UniProtKB-KW"/>
</dbReference>
<dbReference type="AlphaFoldDB" id="A0A6N7V315"/>
<evidence type="ECO:0000256" key="2">
    <source>
        <dbReference type="ARBA" id="ARBA00022759"/>
    </source>
</evidence>
<keyword evidence="3 6" id="KW-0227">DNA damage</keyword>
<evidence type="ECO:0000256" key="6">
    <source>
        <dbReference type="PIRNR" id="PIRNR018267"/>
    </source>
</evidence>
<protein>
    <recommendedName>
        <fullName evidence="6">Very short patch repair endonuclease</fullName>
        <ecNumber evidence="6">3.1.-.-</ecNumber>
    </recommendedName>
</protein>
<gene>
    <name evidence="7" type="primary">vsr</name>
    <name evidence="7" type="ORF">FYJ55_04805</name>
</gene>